<gene>
    <name evidence="2" type="ORF">B0H16DRAFT_1473195</name>
</gene>
<name>A0AAD7HL52_9AGAR</name>
<protein>
    <submittedName>
        <fullName evidence="2">Uncharacterized protein</fullName>
    </submittedName>
</protein>
<dbReference type="EMBL" id="JARKIB010000216">
    <property type="protein sequence ID" value="KAJ7722851.1"/>
    <property type="molecule type" value="Genomic_DNA"/>
</dbReference>
<organism evidence="2 3">
    <name type="scientific">Mycena metata</name>
    <dbReference type="NCBI Taxonomy" id="1033252"/>
    <lineage>
        <taxon>Eukaryota</taxon>
        <taxon>Fungi</taxon>
        <taxon>Dikarya</taxon>
        <taxon>Basidiomycota</taxon>
        <taxon>Agaricomycotina</taxon>
        <taxon>Agaricomycetes</taxon>
        <taxon>Agaricomycetidae</taxon>
        <taxon>Agaricales</taxon>
        <taxon>Marasmiineae</taxon>
        <taxon>Mycenaceae</taxon>
        <taxon>Mycena</taxon>
    </lineage>
</organism>
<sequence>MELLASCNKPCATHADAAVSALRHATQIGATGEQEAAERHRGYIALSASPHFDTASAQYKDQRTRCGGATDDDRPASSLQPPRRRTHVCVNWKPTGFPSSRIWREDVRVLAAILNFEFVRGQKEAPRSCWQWLEFGEIVDGWTIPIRVFCKYFEYMVNRLQPKRAVPVPFRRNRQTSYNNASTLCLPLQTMDLDMFACHQQLVQLILLGRSTVLPGWDKPTGYSAVCSLRVGSIVRGTGRA</sequence>
<evidence type="ECO:0000256" key="1">
    <source>
        <dbReference type="SAM" id="MobiDB-lite"/>
    </source>
</evidence>
<evidence type="ECO:0000313" key="3">
    <source>
        <dbReference type="Proteomes" id="UP001215598"/>
    </source>
</evidence>
<proteinExistence type="predicted"/>
<evidence type="ECO:0000313" key="2">
    <source>
        <dbReference type="EMBL" id="KAJ7722851.1"/>
    </source>
</evidence>
<feature type="region of interest" description="Disordered" evidence="1">
    <location>
        <begin position="63"/>
        <end position="82"/>
    </location>
</feature>
<dbReference type="Proteomes" id="UP001215598">
    <property type="component" value="Unassembled WGS sequence"/>
</dbReference>
<keyword evidence="3" id="KW-1185">Reference proteome</keyword>
<reference evidence="2" key="1">
    <citation type="submission" date="2023-03" db="EMBL/GenBank/DDBJ databases">
        <title>Massive genome expansion in bonnet fungi (Mycena s.s.) driven by repeated elements and novel gene families across ecological guilds.</title>
        <authorList>
            <consortium name="Lawrence Berkeley National Laboratory"/>
            <person name="Harder C.B."/>
            <person name="Miyauchi S."/>
            <person name="Viragh M."/>
            <person name="Kuo A."/>
            <person name="Thoen E."/>
            <person name="Andreopoulos B."/>
            <person name="Lu D."/>
            <person name="Skrede I."/>
            <person name="Drula E."/>
            <person name="Henrissat B."/>
            <person name="Morin E."/>
            <person name="Kohler A."/>
            <person name="Barry K."/>
            <person name="LaButti K."/>
            <person name="Morin E."/>
            <person name="Salamov A."/>
            <person name="Lipzen A."/>
            <person name="Mereny Z."/>
            <person name="Hegedus B."/>
            <person name="Baldrian P."/>
            <person name="Stursova M."/>
            <person name="Weitz H."/>
            <person name="Taylor A."/>
            <person name="Grigoriev I.V."/>
            <person name="Nagy L.G."/>
            <person name="Martin F."/>
            <person name="Kauserud H."/>
        </authorList>
    </citation>
    <scope>NUCLEOTIDE SEQUENCE</scope>
    <source>
        <strain evidence="2">CBHHK182m</strain>
    </source>
</reference>
<comment type="caution">
    <text evidence="2">The sequence shown here is derived from an EMBL/GenBank/DDBJ whole genome shotgun (WGS) entry which is preliminary data.</text>
</comment>
<dbReference type="AlphaFoldDB" id="A0AAD7HL52"/>
<accession>A0AAD7HL52</accession>